<comment type="similarity">
    <text evidence="1">Belongs to the ros/MucR family.</text>
</comment>
<feature type="compositionally biased region" description="Basic residues" evidence="2">
    <location>
        <begin position="140"/>
        <end position="149"/>
    </location>
</feature>
<dbReference type="RefSeq" id="WP_089221418.1">
    <property type="nucleotide sequence ID" value="NZ_FZOS01000059.1"/>
</dbReference>
<feature type="region of interest" description="Disordered" evidence="2">
    <location>
        <begin position="134"/>
        <end position="163"/>
    </location>
</feature>
<dbReference type="InterPro" id="IPR041920">
    <property type="entry name" value="ROS/MUCR_sf"/>
</dbReference>
<evidence type="ECO:0000256" key="2">
    <source>
        <dbReference type="SAM" id="MobiDB-lite"/>
    </source>
</evidence>
<dbReference type="GO" id="GO:0008270">
    <property type="term" value="F:zinc ion binding"/>
    <property type="evidence" value="ECO:0007669"/>
    <property type="project" value="InterPro"/>
</dbReference>
<keyword evidence="4" id="KW-1185">Reference proteome</keyword>
<protein>
    <submittedName>
        <fullName evidence="3">Transcriptional regulator, MucR family</fullName>
    </submittedName>
</protein>
<gene>
    <name evidence="3" type="ORF">SAMN06295912_1599</name>
</gene>
<reference evidence="4" key="1">
    <citation type="submission" date="2017-06" db="EMBL/GenBank/DDBJ databases">
        <authorList>
            <person name="Varghese N."/>
            <person name="Submissions S."/>
        </authorList>
    </citation>
    <scope>NUCLEOTIDE SEQUENCE [LARGE SCALE GENOMIC DNA]</scope>
    <source>
        <strain evidence="4">LNB2</strain>
    </source>
</reference>
<dbReference type="EMBL" id="FZOS01000059">
    <property type="protein sequence ID" value="SNT20909.1"/>
    <property type="molecule type" value="Genomic_DNA"/>
</dbReference>
<evidence type="ECO:0000256" key="1">
    <source>
        <dbReference type="ARBA" id="ARBA00007031"/>
    </source>
</evidence>
<dbReference type="Pfam" id="PF05443">
    <property type="entry name" value="ROS_MUCR"/>
    <property type="match status" value="1"/>
</dbReference>
<evidence type="ECO:0000313" key="3">
    <source>
        <dbReference type="EMBL" id="SNT20909.1"/>
    </source>
</evidence>
<dbReference type="GO" id="GO:0006355">
    <property type="term" value="P:regulation of DNA-templated transcription"/>
    <property type="evidence" value="ECO:0007669"/>
    <property type="project" value="InterPro"/>
</dbReference>
<proteinExistence type="inferred from homology"/>
<accession>A0A239KTS3</accession>
<dbReference type="Proteomes" id="UP000198281">
    <property type="component" value="Unassembled WGS sequence"/>
</dbReference>
<sequence length="163" mass="17617">MPEDLSADALVALTADIVSAHAANNVVAISDVPVLIAKVHAALSGLGQPAAIEEKPVPAVSIRSSLKPDHIVCLECGKRYKSLRRHLRSHDMIANEYRTKWNLPESYPMAAPNYSEQRKQLALQIGLGRKPGQKVAAKAAHARMARQPRPKAIQAAKAHLSAE</sequence>
<name>A0A239KTS3_9SPHN</name>
<dbReference type="AlphaFoldDB" id="A0A239KTS3"/>
<evidence type="ECO:0000313" key="4">
    <source>
        <dbReference type="Proteomes" id="UP000198281"/>
    </source>
</evidence>
<dbReference type="OrthoDB" id="9809693at2"/>
<organism evidence="3 4">
    <name type="scientific">Edaphosphingomonas laterariae</name>
    <dbReference type="NCBI Taxonomy" id="861865"/>
    <lineage>
        <taxon>Bacteria</taxon>
        <taxon>Pseudomonadati</taxon>
        <taxon>Pseudomonadota</taxon>
        <taxon>Alphaproteobacteria</taxon>
        <taxon>Sphingomonadales</taxon>
        <taxon>Rhizorhabdaceae</taxon>
        <taxon>Edaphosphingomonas</taxon>
    </lineage>
</organism>
<dbReference type="InterPro" id="IPR008807">
    <property type="entry name" value="ROS_MUCR"/>
</dbReference>
<dbReference type="GO" id="GO:0003677">
    <property type="term" value="F:DNA binding"/>
    <property type="evidence" value="ECO:0007669"/>
    <property type="project" value="InterPro"/>
</dbReference>
<dbReference type="Gene3D" id="1.10.10.1550">
    <property type="entry name" value="ROS/MUCR transcriptional regulator protein"/>
    <property type="match status" value="1"/>
</dbReference>